<proteinExistence type="predicted"/>
<sequence>MSPAGGCAEGGLDFSIDSTTPFIMKTNLTLFPTLRRRVKWTILS</sequence>
<gene>
    <name evidence="1" type="ORF">KsCSTR_43670</name>
</gene>
<dbReference type="Proteomes" id="UP000501926">
    <property type="component" value="Chromosome"/>
</dbReference>
<evidence type="ECO:0000313" key="1">
    <source>
        <dbReference type="EMBL" id="QII13746.1"/>
    </source>
</evidence>
<dbReference type="AlphaFoldDB" id="A0A6G7GVZ3"/>
<name>A0A6G7GVZ3_KUEST</name>
<accession>A0A6G7GVZ3</accession>
<reference evidence="1 2" key="1">
    <citation type="submission" date="2020-02" db="EMBL/GenBank/DDBJ databases">
        <title>Newly sequenced genome of strain CSTR1 showed variability in Candidatus Kuenenia stuttgartiensis genomes.</title>
        <authorList>
            <person name="Ding C."/>
            <person name="Adrian L."/>
        </authorList>
    </citation>
    <scope>NUCLEOTIDE SEQUENCE [LARGE SCALE GENOMIC DNA]</scope>
    <source>
        <strain evidence="1 2">CSTR1</strain>
    </source>
</reference>
<dbReference type="EMBL" id="CP049055">
    <property type="protein sequence ID" value="QII13746.1"/>
    <property type="molecule type" value="Genomic_DNA"/>
</dbReference>
<protein>
    <submittedName>
        <fullName evidence="1">Uncharacterized protein</fullName>
    </submittedName>
</protein>
<evidence type="ECO:0000313" key="2">
    <source>
        <dbReference type="Proteomes" id="UP000501926"/>
    </source>
</evidence>
<organism evidence="1 2">
    <name type="scientific">Kuenenia stuttgartiensis</name>
    <dbReference type="NCBI Taxonomy" id="174633"/>
    <lineage>
        <taxon>Bacteria</taxon>
        <taxon>Pseudomonadati</taxon>
        <taxon>Planctomycetota</taxon>
        <taxon>Candidatus Brocadiia</taxon>
        <taxon>Candidatus Brocadiales</taxon>
        <taxon>Candidatus Brocadiaceae</taxon>
        <taxon>Candidatus Kuenenia</taxon>
    </lineage>
</organism>